<sequence>MHKFTESQVPRLTEGDEWFDYISTRADRLNCYGEDFEEMRDRLGGIEPATEMDERREVQAELDAAAFHAYGLDREQTAFVLEDFHRVQNPRLMDEDY</sequence>
<accession>A0A1H6I5L2</accession>
<dbReference type="AlphaFoldDB" id="A0A1H6I5L2"/>
<keyword evidence="2" id="KW-1185">Reference proteome</keyword>
<evidence type="ECO:0000313" key="2">
    <source>
        <dbReference type="Proteomes" id="UP000199215"/>
    </source>
</evidence>
<dbReference type="Proteomes" id="UP000199215">
    <property type="component" value="Unassembled WGS sequence"/>
</dbReference>
<organism evidence="1 2">
    <name type="scientific">Halopenitus malekzadehii</name>
    <dbReference type="NCBI Taxonomy" id="1267564"/>
    <lineage>
        <taxon>Archaea</taxon>
        <taxon>Methanobacteriati</taxon>
        <taxon>Methanobacteriota</taxon>
        <taxon>Stenosarchaea group</taxon>
        <taxon>Halobacteria</taxon>
        <taxon>Halobacteriales</taxon>
        <taxon>Haloferacaceae</taxon>
        <taxon>Halopenitus</taxon>
    </lineage>
</organism>
<dbReference type="EMBL" id="FNWU01000001">
    <property type="protein sequence ID" value="SEH41655.1"/>
    <property type="molecule type" value="Genomic_DNA"/>
</dbReference>
<gene>
    <name evidence="1" type="ORF">SAMN05192561_101809</name>
</gene>
<reference evidence="1 2" key="1">
    <citation type="submission" date="2016-10" db="EMBL/GenBank/DDBJ databases">
        <authorList>
            <person name="de Groot N.N."/>
        </authorList>
    </citation>
    <scope>NUCLEOTIDE SEQUENCE [LARGE SCALE GENOMIC DNA]</scope>
    <source>
        <strain evidence="1 2">IBRC-M10418</strain>
    </source>
</reference>
<dbReference type="STRING" id="1267564.SAMN05192561_101809"/>
<protein>
    <submittedName>
        <fullName evidence="1">Uncharacterized protein</fullName>
    </submittedName>
</protein>
<name>A0A1H6I5L2_9EURY</name>
<proteinExistence type="predicted"/>
<evidence type="ECO:0000313" key="1">
    <source>
        <dbReference type="EMBL" id="SEH41655.1"/>
    </source>
</evidence>